<dbReference type="SUPFAM" id="SSF51905">
    <property type="entry name" value="FAD/NAD(P)-binding domain"/>
    <property type="match status" value="1"/>
</dbReference>
<protein>
    <submittedName>
        <fullName evidence="2">Dehydrogenase (Flavoprotein)</fullName>
    </submittedName>
</protein>
<dbReference type="InterPro" id="IPR036188">
    <property type="entry name" value="FAD/NAD-bd_sf"/>
</dbReference>
<accession>A0A1I2DP00</accession>
<reference evidence="2 3" key="1">
    <citation type="submission" date="2016-10" db="EMBL/GenBank/DDBJ databases">
        <authorList>
            <person name="de Groot N.N."/>
        </authorList>
    </citation>
    <scope>NUCLEOTIDE SEQUENCE [LARGE SCALE GENOMIC DNA]</scope>
    <source>
        <strain>GEY</strain>
        <strain evidence="3">DSM 9560</strain>
    </source>
</reference>
<evidence type="ECO:0000259" key="1">
    <source>
        <dbReference type="Pfam" id="PF01494"/>
    </source>
</evidence>
<evidence type="ECO:0000313" key="2">
    <source>
        <dbReference type="EMBL" id="SFE81670.1"/>
    </source>
</evidence>
<name>A0A1I2DP00_9BACT</name>
<dbReference type="STRING" id="1003.SAMN04488541_100781"/>
<dbReference type="Pfam" id="PF01494">
    <property type="entry name" value="FAD_binding_3"/>
    <property type="match status" value="1"/>
</dbReference>
<dbReference type="PANTHER" id="PTHR42685:SF22">
    <property type="entry name" value="CONDITIONED MEDIUM FACTOR RECEPTOR 1"/>
    <property type="match status" value="1"/>
</dbReference>
<dbReference type="GO" id="GO:0071949">
    <property type="term" value="F:FAD binding"/>
    <property type="evidence" value="ECO:0007669"/>
    <property type="project" value="InterPro"/>
</dbReference>
<dbReference type="EMBL" id="FONY01000007">
    <property type="protein sequence ID" value="SFE81670.1"/>
    <property type="molecule type" value="Genomic_DNA"/>
</dbReference>
<dbReference type="Proteomes" id="UP000199513">
    <property type="component" value="Unassembled WGS sequence"/>
</dbReference>
<dbReference type="PANTHER" id="PTHR42685">
    <property type="entry name" value="GERANYLGERANYL DIPHOSPHATE REDUCTASE"/>
    <property type="match status" value="1"/>
</dbReference>
<sequence length="369" mass="41937">MEYDVLIVGGGLAGLVNANLLAQAGLKVGLVEKNEYPFHRVCGEYVSNETLPFLQSIGFNPFDYGAVAIKYFWLTSPRGSELKMSLDMGGFGLSRYVFDEALYQLALQKGTHFLLKTNVLNIRKENEIFICQTSTKGEIKAKMLIAAHGKRANLDKERAFFKQRSPYIGVKYHLQTDFPEDWIALHNFKDGYCGISRIENGKYCLCYLTTRENLKECGTIEEMQDKILKQNHFLKEILEKATFLYDAPKVINEISFAPKTLIENDLLMCGDSAGMIAPLCGNGMAMAIHSAKILSNLLIQYFDKQVDKLTLFAKYQSEWNTHFKFRLALGRTVQRFFGSPLLTEAMVRFFKNSSFLARQLVKQTHGEVF</sequence>
<dbReference type="PRINTS" id="PR00420">
    <property type="entry name" value="RNGMNOXGNASE"/>
</dbReference>
<keyword evidence="3" id="KW-1185">Reference proteome</keyword>
<dbReference type="RefSeq" id="WP_091541480.1">
    <property type="nucleotide sequence ID" value="NZ_FONY01000007.1"/>
</dbReference>
<evidence type="ECO:0000313" key="3">
    <source>
        <dbReference type="Proteomes" id="UP000199513"/>
    </source>
</evidence>
<gene>
    <name evidence="2" type="ORF">SAMN04488541_100781</name>
</gene>
<dbReference type="Gene3D" id="3.50.50.60">
    <property type="entry name" value="FAD/NAD(P)-binding domain"/>
    <property type="match status" value="1"/>
</dbReference>
<organism evidence="2 3">
    <name type="scientific">Thermoflexibacter ruber</name>
    <dbReference type="NCBI Taxonomy" id="1003"/>
    <lineage>
        <taxon>Bacteria</taxon>
        <taxon>Pseudomonadati</taxon>
        <taxon>Bacteroidota</taxon>
        <taxon>Cytophagia</taxon>
        <taxon>Cytophagales</taxon>
        <taxon>Thermoflexibacteraceae</taxon>
        <taxon>Thermoflexibacter</taxon>
    </lineage>
</organism>
<proteinExistence type="predicted"/>
<dbReference type="AlphaFoldDB" id="A0A1I2DP00"/>
<dbReference type="OrthoDB" id="1142316at2"/>
<dbReference type="InterPro" id="IPR002938">
    <property type="entry name" value="FAD-bd"/>
</dbReference>
<dbReference type="InterPro" id="IPR050407">
    <property type="entry name" value="Geranylgeranyl_reductase"/>
</dbReference>
<feature type="domain" description="FAD-binding" evidence="1">
    <location>
        <begin position="2"/>
        <end position="305"/>
    </location>
</feature>